<dbReference type="EMBL" id="CAJVPY010007994">
    <property type="protein sequence ID" value="CAG8690004.1"/>
    <property type="molecule type" value="Genomic_DNA"/>
</dbReference>
<feature type="region of interest" description="Disordered" evidence="1">
    <location>
        <begin position="217"/>
        <end position="261"/>
    </location>
</feature>
<sequence length="261" mass="29467">MPCYADTIVRIKYVSFHENKKINSLVVWALGAYPERDYKTQAVCEKDNFFCVGGKIVSGFYGSNKRAKMIVLISMHLAIFNKVSESNKCPLKVFLVGIPQEKPNEVKDDAIFKILESLVFVVGQLEIIENEFYVYAKAINYINMRFSSKKRYLDGDVSHDSVACKSSIRSKLLVTYQNIVGDSEEKTDDFNGSFDDGFVDIDNNYFSEGDNVLSDYNQDEVEKSSKDSVDKNRGSRNKGKGPVRRSLHSNLSLYGSGYGKV</sequence>
<protein>
    <submittedName>
        <fullName evidence="2">25877_t:CDS:1</fullName>
    </submittedName>
</protein>
<name>A0A9N9HKB3_9GLOM</name>
<feature type="compositionally biased region" description="Basic residues" evidence="1">
    <location>
        <begin position="234"/>
        <end position="247"/>
    </location>
</feature>
<accession>A0A9N9HKB3</accession>
<feature type="compositionally biased region" description="Basic and acidic residues" evidence="1">
    <location>
        <begin position="220"/>
        <end position="233"/>
    </location>
</feature>
<keyword evidence="3" id="KW-1185">Reference proteome</keyword>
<evidence type="ECO:0000313" key="3">
    <source>
        <dbReference type="Proteomes" id="UP000789405"/>
    </source>
</evidence>
<gene>
    <name evidence="2" type="ORF">DERYTH_LOCUS12310</name>
</gene>
<evidence type="ECO:0000256" key="1">
    <source>
        <dbReference type="SAM" id="MobiDB-lite"/>
    </source>
</evidence>
<comment type="caution">
    <text evidence="2">The sequence shown here is derived from an EMBL/GenBank/DDBJ whole genome shotgun (WGS) entry which is preliminary data.</text>
</comment>
<evidence type="ECO:0000313" key="2">
    <source>
        <dbReference type="EMBL" id="CAG8690004.1"/>
    </source>
</evidence>
<organism evidence="2 3">
    <name type="scientific">Dentiscutata erythropus</name>
    <dbReference type="NCBI Taxonomy" id="1348616"/>
    <lineage>
        <taxon>Eukaryota</taxon>
        <taxon>Fungi</taxon>
        <taxon>Fungi incertae sedis</taxon>
        <taxon>Mucoromycota</taxon>
        <taxon>Glomeromycotina</taxon>
        <taxon>Glomeromycetes</taxon>
        <taxon>Diversisporales</taxon>
        <taxon>Gigasporaceae</taxon>
        <taxon>Dentiscutata</taxon>
    </lineage>
</organism>
<dbReference type="Proteomes" id="UP000789405">
    <property type="component" value="Unassembled WGS sequence"/>
</dbReference>
<proteinExistence type="predicted"/>
<reference evidence="2" key="1">
    <citation type="submission" date="2021-06" db="EMBL/GenBank/DDBJ databases">
        <authorList>
            <person name="Kallberg Y."/>
            <person name="Tangrot J."/>
            <person name="Rosling A."/>
        </authorList>
    </citation>
    <scope>NUCLEOTIDE SEQUENCE</scope>
    <source>
        <strain evidence="2">MA453B</strain>
    </source>
</reference>
<dbReference type="AlphaFoldDB" id="A0A9N9HKB3"/>